<gene>
    <name evidence="2" type="ORF">GCM10011519_13260</name>
</gene>
<evidence type="ECO:0008006" key="4">
    <source>
        <dbReference type="Google" id="ProtNLM"/>
    </source>
</evidence>
<proteinExistence type="predicted"/>
<organism evidence="2 3">
    <name type="scientific">Marmoricola endophyticus</name>
    <dbReference type="NCBI Taxonomy" id="2040280"/>
    <lineage>
        <taxon>Bacteria</taxon>
        <taxon>Bacillati</taxon>
        <taxon>Actinomycetota</taxon>
        <taxon>Actinomycetes</taxon>
        <taxon>Propionibacteriales</taxon>
        <taxon>Nocardioidaceae</taxon>
        <taxon>Marmoricola</taxon>
    </lineage>
</organism>
<reference evidence="2" key="2">
    <citation type="submission" date="2020-09" db="EMBL/GenBank/DDBJ databases">
        <authorList>
            <person name="Sun Q."/>
            <person name="Zhou Y."/>
        </authorList>
    </citation>
    <scope>NUCLEOTIDE SEQUENCE</scope>
    <source>
        <strain evidence="2">CGMCC 1.16067</strain>
    </source>
</reference>
<dbReference type="Proteomes" id="UP000649179">
    <property type="component" value="Unassembled WGS sequence"/>
</dbReference>
<dbReference type="AlphaFoldDB" id="A0A917BFJ8"/>
<evidence type="ECO:0000256" key="1">
    <source>
        <dbReference type="SAM" id="Phobius"/>
    </source>
</evidence>
<keyword evidence="1" id="KW-1133">Transmembrane helix</keyword>
<protein>
    <recommendedName>
        <fullName evidence="4">DUF2550 family protein</fullName>
    </recommendedName>
</protein>
<dbReference type="EMBL" id="BMKQ01000001">
    <property type="protein sequence ID" value="GGF40914.1"/>
    <property type="molecule type" value="Genomic_DNA"/>
</dbReference>
<keyword evidence="1" id="KW-0812">Transmembrane</keyword>
<accession>A0A917BFJ8</accession>
<feature type="transmembrane region" description="Helical" evidence="1">
    <location>
        <begin position="6"/>
        <end position="28"/>
    </location>
</feature>
<name>A0A917BFJ8_9ACTN</name>
<evidence type="ECO:0000313" key="2">
    <source>
        <dbReference type="EMBL" id="GGF40914.1"/>
    </source>
</evidence>
<comment type="caution">
    <text evidence="2">The sequence shown here is derived from an EMBL/GenBank/DDBJ whole genome shotgun (WGS) entry which is preliminary data.</text>
</comment>
<keyword evidence="1" id="KW-0472">Membrane</keyword>
<dbReference type="InterPro" id="IPR019675">
    <property type="entry name" value="DUF2550"/>
</dbReference>
<evidence type="ECO:0000313" key="3">
    <source>
        <dbReference type="Proteomes" id="UP000649179"/>
    </source>
</evidence>
<dbReference type="Pfam" id="PF10739">
    <property type="entry name" value="DUF2550"/>
    <property type="match status" value="1"/>
</dbReference>
<reference evidence="2" key="1">
    <citation type="journal article" date="2014" name="Int. J. Syst. Evol. Microbiol.">
        <title>Complete genome sequence of Corynebacterium casei LMG S-19264T (=DSM 44701T), isolated from a smear-ripened cheese.</title>
        <authorList>
            <consortium name="US DOE Joint Genome Institute (JGI-PGF)"/>
            <person name="Walter F."/>
            <person name="Albersmeier A."/>
            <person name="Kalinowski J."/>
            <person name="Ruckert C."/>
        </authorList>
    </citation>
    <scope>NUCLEOTIDE SEQUENCE</scope>
    <source>
        <strain evidence="2">CGMCC 1.16067</strain>
    </source>
</reference>
<keyword evidence="3" id="KW-1185">Reference proteome</keyword>
<sequence length="149" mass="16390">MVAPWLWVLDSAAVVLIVVLLYGITLVLRRRLLSRHGGTFELSVRTGAGDAGRGWVLGLGRYDGGRLEWFRIFSLLPAAKRTWDRDDLSYRSSRPPEGDERLTLYDGHLVVICDSPGGEVQMAMASEALTGLQAWLEAGPPGAQWPSAR</sequence>